<dbReference type="KEGG" id="scor:J3U87_04025"/>
<dbReference type="RefSeq" id="WP_237381743.1">
    <property type="nucleotide sequence ID" value="NZ_CP071793.1"/>
</dbReference>
<keyword evidence="3" id="KW-0067">ATP-binding</keyword>
<organism evidence="5 6">
    <name type="scientific">Sulfidibacter corallicola</name>
    <dbReference type="NCBI Taxonomy" id="2818388"/>
    <lineage>
        <taxon>Bacteria</taxon>
        <taxon>Pseudomonadati</taxon>
        <taxon>Acidobacteriota</taxon>
        <taxon>Holophagae</taxon>
        <taxon>Acanthopleuribacterales</taxon>
        <taxon>Acanthopleuribacteraceae</taxon>
        <taxon>Sulfidibacter</taxon>
    </lineage>
</organism>
<dbReference type="HAMAP" id="MF_00524">
    <property type="entry name" value="Glucokinase"/>
    <property type="match status" value="1"/>
</dbReference>
<dbReference type="EC" id="2.7.1.2" evidence="3"/>
<dbReference type="GO" id="GO:0006096">
    <property type="term" value="P:glycolytic process"/>
    <property type="evidence" value="ECO:0007669"/>
    <property type="project" value="UniProtKB-UniRule"/>
</dbReference>
<dbReference type="Proteomes" id="UP000663929">
    <property type="component" value="Chromosome"/>
</dbReference>
<proteinExistence type="inferred from homology"/>
<dbReference type="Pfam" id="PF02685">
    <property type="entry name" value="Glucokinase"/>
    <property type="match status" value="1"/>
</dbReference>
<comment type="subcellular location">
    <subcellularLocation>
        <location evidence="3">Cytoplasm</location>
    </subcellularLocation>
</comment>
<accession>A0A8A4TNR7</accession>
<name>A0A8A4TNR7_SULCO</name>
<gene>
    <name evidence="3 5" type="primary">glk</name>
    <name evidence="5" type="ORF">J3U87_04025</name>
</gene>
<dbReference type="GO" id="GO:0005829">
    <property type="term" value="C:cytosol"/>
    <property type="evidence" value="ECO:0007669"/>
    <property type="project" value="TreeGrafter"/>
</dbReference>
<dbReference type="GO" id="GO:0004340">
    <property type="term" value="F:glucokinase activity"/>
    <property type="evidence" value="ECO:0007669"/>
    <property type="project" value="UniProtKB-UniRule"/>
</dbReference>
<protein>
    <recommendedName>
        <fullName evidence="3">Glucokinase</fullName>
        <ecNumber evidence="3">2.7.1.2</ecNumber>
    </recommendedName>
    <alternativeName>
        <fullName evidence="3">Glucose kinase</fullName>
    </alternativeName>
</protein>
<dbReference type="Gene3D" id="3.40.367.20">
    <property type="match status" value="1"/>
</dbReference>
<evidence type="ECO:0000313" key="6">
    <source>
        <dbReference type="Proteomes" id="UP000663929"/>
    </source>
</evidence>
<dbReference type="PANTHER" id="PTHR47690">
    <property type="entry name" value="GLUCOKINASE"/>
    <property type="match status" value="1"/>
</dbReference>
<feature type="binding site" evidence="3">
    <location>
        <begin position="13"/>
        <end position="18"/>
    </location>
    <ligand>
        <name>ATP</name>
        <dbReference type="ChEBI" id="CHEBI:30616"/>
    </ligand>
</feature>
<evidence type="ECO:0000256" key="3">
    <source>
        <dbReference type="HAMAP-Rule" id="MF_00524"/>
    </source>
</evidence>
<keyword evidence="3" id="KW-0547">Nucleotide-binding</keyword>
<evidence type="ECO:0000256" key="4">
    <source>
        <dbReference type="RuleBase" id="RU004046"/>
    </source>
</evidence>
<dbReference type="GO" id="GO:0005524">
    <property type="term" value="F:ATP binding"/>
    <property type="evidence" value="ECO:0007669"/>
    <property type="project" value="UniProtKB-UniRule"/>
</dbReference>
<comment type="catalytic activity">
    <reaction evidence="3">
        <text>D-glucose + ATP = D-glucose 6-phosphate + ADP + H(+)</text>
        <dbReference type="Rhea" id="RHEA:17825"/>
        <dbReference type="ChEBI" id="CHEBI:4167"/>
        <dbReference type="ChEBI" id="CHEBI:15378"/>
        <dbReference type="ChEBI" id="CHEBI:30616"/>
        <dbReference type="ChEBI" id="CHEBI:61548"/>
        <dbReference type="ChEBI" id="CHEBI:456216"/>
        <dbReference type="EC" id="2.7.1.2"/>
    </reaction>
</comment>
<dbReference type="NCBIfam" id="TIGR00749">
    <property type="entry name" value="glk"/>
    <property type="match status" value="1"/>
</dbReference>
<dbReference type="Gene3D" id="3.30.420.40">
    <property type="match status" value="1"/>
</dbReference>
<reference evidence="5" key="1">
    <citation type="submission" date="2021-03" db="EMBL/GenBank/DDBJ databases">
        <title>Acanthopleuribacteraceae sp. M133.</title>
        <authorList>
            <person name="Wang G."/>
        </authorList>
    </citation>
    <scope>NUCLEOTIDE SEQUENCE</scope>
    <source>
        <strain evidence="5">M133</strain>
    </source>
</reference>
<sequence length="323" mass="33806">MNQTGANPPKLVGDIGGTNARFALSGSNGIEQTAILACRDFPTLTHALKHYLSRIEGPRPRAAALAVAGPVTGDQVALTNLNWTFSTEAVRDEVRLDLLVILNDFRALALALPHLEPNHLVSVGPTDSAARGDAPRLIVGPGTGLGVAALVPSTSGWVPVSGEGGHISFAPQNEREDRILVWFRNQVNGRVSIERLVSGPGLESLYRAMGDIEGTPREPLSAQAITEAALAGDPDAAACLNQFCAIFGSVAGDLALAFGALGGVYLGGGMIPRFLDFFAASPFRRRFEDKGRMSQLAAQIPTQVIAVETPALLGTAAALDSLI</sequence>
<keyword evidence="2 3" id="KW-0418">Kinase</keyword>
<dbReference type="InterPro" id="IPR043129">
    <property type="entry name" value="ATPase_NBD"/>
</dbReference>
<dbReference type="InterPro" id="IPR050201">
    <property type="entry name" value="Bacterial_glucokinase"/>
</dbReference>
<evidence type="ECO:0000313" key="5">
    <source>
        <dbReference type="EMBL" id="QTD51616.1"/>
    </source>
</evidence>
<dbReference type="InterPro" id="IPR003836">
    <property type="entry name" value="Glucokinase"/>
</dbReference>
<evidence type="ECO:0000256" key="2">
    <source>
        <dbReference type="ARBA" id="ARBA00022777"/>
    </source>
</evidence>
<dbReference type="AlphaFoldDB" id="A0A8A4TNR7"/>
<keyword evidence="3" id="KW-0324">Glycolysis</keyword>
<comment type="similarity">
    <text evidence="3 4">Belongs to the bacterial glucokinase family.</text>
</comment>
<keyword evidence="3" id="KW-0963">Cytoplasm</keyword>
<keyword evidence="1 3" id="KW-0808">Transferase</keyword>
<dbReference type="PANTHER" id="PTHR47690:SF1">
    <property type="entry name" value="GLUCOKINASE"/>
    <property type="match status" value="1"/>
</dbReference>
<dbReference type="SUPFAM" id="SSF53067">
    <property type="entry name" value="Actin-like ATPase domain"/>
    <property type="match status" value="1"/>
</dbReference>
<dbReference type="CDD" id="cd24008">
    <property type="entry name" value="ASKHA_NBD_GLK"/>
    <property type="match status" value="1"/>
</dbReference>
<keyword evidence="6" id="KW-1185">Reference proteome</keyword>
<evidence type="ECO:0000256" key="1">
    <source>
        <dbReference type="ARBA" id="ARBA00022679"/>
    </source>
</evidence>
<dbReference type="GO" id="GO:0005536">
    <property type="term" value="F:D-glucose binding"/>
    <property type="evidence" value="ECO:0007669"/>
    <property type="project" value="InterPro"/>
</dbReference>
<dbReference type="EMBL" id="CP071793">
    <property type="protein sequence ID" value="QTD51616.1"/>
    <property type="molecule type" value="Genomic_DNA"/>
</dbReference>